<comment type="caution">
    <text evidence="3">The sequence shown here is derived from an EMBL/GenBank/DDBJ whole genome shotgun (WGS) entry which is preliminary data.</text>
</comment>
<gene>
    <name evidence="3" type="ORF">CGZ93_15085</name>
</gene>
<keyword evidence="2" id="KW-1133">Transmembrane helix</keyword>
<keyword evidence="2" id="KW-0472">Membrane</keyword>
<feature type="transmembrane region" description="Helical" evidence="2">
    <location>
        <begin position="12"/>
        <end position="36"/>
    </location>
</feature>
<dbReference type="AlphaFoldDB" id="A0A255GR66"/>
<reference evidence="3 4" key="1">
    <citation type="submission" date="2017-07" db="EMBL/GenBank/DDBJ databases">
        <title>Draft whole genome sequences of clinical Proprionibacteriaceae strains.</title>
        <authorList>
            <person name="Bernier A.-M."/>
            <person name="Bernard K."/>
            <person name="Domingo M.-C."/>
        </authorList>
    </citation>
    <scope>NUCLEOTIDE SEQUENCE [LARGE SCALE GENOMIC DNA]</scope>
    <source>
        <strain evidence="3 4">NML 130396</strain>
    </source>
</reference>
<evidence type="ECO:0000313" key="4">
    <source>
        <dbReference type="Proteomes" id="UP000216311"/>
    </source>
</evidence>
<feature type="region of interest" description="Disordered" evidence="1">
    <location>
        <begin position="40"/>
        <end position="67"/>
    </location>
</feature>
<dbReference type="OrthoDB" id="3733696at2"/>
<dbReference type="Proteomes" id="UP000216311">
    <property type="component" value="Unassembled WGS sequence"/>
</dbReference>
<organism evidence="3 4">
    <name type="scientific">Enemella dayhoffiae</name>
    <dbReference type="NCBI Taxonomy" id="2016507"/>
    <lineage>
        <taxon>Bacteria</taxon>
        <taxon>Bacillati</taxon>
        <taxon>Actinomycetota</taxon>
        <taxon>Actinomycetes</taxon>
        <taxon>Propionibacteriales</taxon>
        <taxon>Propionibacteriaceae</taxon>
        <taxon>Enemella</taxon>
    </lineage>
</organism>
<accession>A0A255GR66</accession>
<dbReference type="EMBL" id="NMVQ01000044">
    <property type="protein sequence ID" value="OYO18317.1"/>
    <property type="molecule type" value="Genomic_DNA"/>
</dbReference>
<proteinExistence type="predicted"/>
<sequence length="216" mass="22677">MGLPPKKKGGVGKVIGIIVGVVVLLFAGLVIIGLTVGDQDPTAEPTARGTTTPTAAKTAADKPGSRDFKQLKEGDCLRIIPKPGATPKPDGSMEINHEEAGCESRGGGVIYSVGSVSKGQLQCSNDNYIEYYQTSSNAETAAPEDRRYTACLMPRFAKDTCYGEDSKTGGFVASACDPKAILKVVDVIEADDPSKCKGSTAMNFPKPARTYCVVKP</sequence>
<keyword evidence="4" id="KW-1185">Reference proteome</keyword>
<evidence type="ECO:0000256" key="1">
    <source>
        <dbReference type="SAM" id="MobiDB-lite"/>
    </source>
</evidence>
<evidence type="ECO:0000313" key="3">
    <source>
        <dbReference type="EMBL" id="OYO18317.1"/>
    </source>
</evidence>
<protein>
    <submittedName>
        <fullName evidence="3">Uncharacterized protein</fullName>
    </submittedName>
</protein>
<evidence type="ECO:0000256" key="2">
    <source>
        <dbReference type="SAM" id="Phobius"/>
    </source>
</evidence>
<keyword evidence="2" id="KW-0812">Transmembrane</keyword>
<feature type="compositionally biased region" description="Low complexity" evidence="1">
    <location>
        <begin position="42"/>
        <end position="58"/>
    </location>
</feature>
<name>A0A255GR66_9ACTN</name>